<dbReference type="SMART" id="SM00679">
    <property type="entry name" value="CTNS"/>
    <property type="match status" value="2"/>
</dbReference>
<evidence type="ECO:0000256" key="2">
    <source>
        <dbReference type="ARBA" id="ARBA00022448"/>
    </source>
</evidence>
<feature type="transmembrane region" description="Helical" evidence="9">
    <location>
        <begin position="127"/>
        <end position="147"/>
    </location>
</feature>
<sequence>MILPSFIQEPALALIGERCYNSLITNLNLNDTQCVKLVFSKALGIGIVLGGSLIKLPQVLKIIANGSARGLSFESYVLETIAYAVGLAYNFRQGNPFSTYGENLFLTIQDIIILLLILNYRGQKDHLVVAILSIVGMSYALGSPSLINESFLAILQTCTIPLSLASKIPQIVKNYENGSTGQLSAFAVFGYTLGSIARIFTTVTEVNDSIILIGFSLAAIFNAVLALQMLIYWNAVDEMKKKE</sequence>
<dbReference type="PANTHER" id="PTHR12226">
    <property type="entry name" value="MANNOSE-P-DOLICHOL UTILIZATION DEFECT 1 LEC35 -RELATED"/>
    <property type="match status" value="1"/>
</dbReference>
<feature type="transmembrane region" description="Helical" evidence="9">
    <location>
        <begin position="184"/>
        <end position="204"/>
    </location>
</feature>
<dbReference type="Gene3D" id="1.20.1280.290">
    <property type="match status" value="2"/>
</dbReference>
<proteinExistence type="inferred from homology"/>
<name>A0A9N9FPN8_9GLOM</name>
<keyword evidence="6 8" id="KW-0472">Membrane</keyword>
<feature type="transmembrane region" description="Helical" evidence="9">
    <location>
        <begin position="210"/>
        <end position="233"/>
    </location>
</feature>
<organism evidence="10 11">
    <name type="scientific">Ambispora leptoticha</name>
    <dbReference type="NCBI Taxonomy" id="144679"/>
    <lineage>
        <taxon>Eukaryota</taxon>
        <taxon>Fungi</taxon>
        <taxon>Fungi incertae sedis</taxon>
        <taxon>Mucoromycota</taxon>
        <taxon>Glomeromycotina</taxon>
        <taxon>Glomeromycetes</taxon>
        <taxon>Archaeosporales</taxon>
        <taxon>Ambisporaceae</taxon>
        <taxon>Ambispora</taxon>
    </lineage>
</organism>
<evidence type="ECO:0000256" key="1">
    <source>
        <dbReference type="ARBA" id="ARBA00004141"/>
    </source>
</evidence>
<dbReference type="GO" id="GO:0016020">
    <property type="term" value="C:membrane"/>
    <property type="evidence" value="ECO:0007669"/>
    <property type="project" value="UniProtKB-SubCell"/>
</dbReference>
<comment type="subcellular location">
    <subcellularLocation>
        <location evidence="1 8">Membrane</location>
        <topology evidence="1 8">Multi-pass membrane protein</topology>
    </subcellularLocation>
</comment>
<keyword evidence="4" id="KW-0677">Repeat</keyword>
<evidence type="ECO:0000256" key="5">
    <source>
        <dbReference type="ARBA" id="ARBA00022989"/>
    </source>
</evidence>
<keyword evidence="2" id="KW-0813">Transport</keyword>
<dbReference type="Pfam" id="PF04193">
    <property type="entry name" value="PQ-loop"/>
    <property type="match status" value="2"/>
</dbReference>
<evidence type="ECO:0000256" key="9">
    <source>
        <dbReference type="SAM" id="Phobius"/>
    </source>
</evidence>
<evidence type="ECO:0000256" key="7">
    <source>
        <dbReference type="ARBA" id="ARBA00038475"/>
    </source>
</evidence>
<keyword evidence="3 8" id="KW-0812">Transmembrane</keyword>
<accession>A0A9N9FPN8</accession>
<dbReference type="InterPro" id="IPR006603">
    <property type="entry name" value="PQ-loop_rpt"/>
</dbReference>
<evidence type="ECO:0000256" key="3">
    <source>
        <dbReference type="ARBA" id="ARBA00022692"/>
    </source>
</evidence>
<comment type="similarity">
    <text evidence="7 8">Belongs to the MPDU1 (TC 2.A.43.3) family.</text>
</comment>
<comment type="caution">
    <text evidence="10">The sequence shown here is derived from an EMBL/GenBank/DDBJ whole genome shotgun (WGS) entry which is preliminary data.</text>
</comment>
<evidence type="ECO:0000256" key="8">
    <source>
        <dbReference type="PIRNR" id="PIRNR023381"/>
    </source>
</evidence>
<dbReference type="FunFam" id="1.20.1280.290:FF:000006">
    <property type="entry name" value="mannose-P-dolichol utilization defect 1 protein"/>
    <property type="match status" value="1"/>
</dbReference>
<reference evidence="10" key="1">
    <citation type="submission" date="2021-06" db="EMBL/GenBank/DDBJ databases">
        <authorList>
            <person name="Kallberg Y."/>
            <person name="Tangrot J."/>
            <person name="Rosling A."/>
        </authorList>
    </citation>
    <scope>NUCLEOTIDE SEQUENCE</scope>
    <source>
        <strain evidence="10">FL130A</strain>
    </source>
</reference>
<gene>
    <name evidence="10" type="ORF">ALEPTO_LOCUS5948</name>
</gene>
<evidence type="ECO:0000256" key="4">
    <source>
        <dbReference type="ARBA" id="ARBA00022737"/>
    </source>
</evidence>
<protein>
    <recommendedName>
        <fullName evidence="8">Mannose-P-dolichol utilization defect 1 protein homolog</fullName>
    </recommendedName>
</protein>
<keyword evidence="11" id="KW-1185">Reference proteome</keyword>
<dbReference type="Proteomes" id="UP000789508">
    <property type="component" value="Unassembled WGS sequence"/>
</dbReference>
<evidence type="ECO:0000313" key="11">
    <source>
        <dbReference type="Proteomes" id="UP000789508"/>
    </source>
</evidence>
<dbReference type="AlphaFoldDB" id="A0A9N9FPN8"/>
<dbReference type="PANTHER" id="PTHR12226:SF2">
    <property type="entry name" value="MANNOSE-P-DOLICHOL UTILIZATION DEFECT 1 PROTEIN"/>
    <property type="match status" value="1"/>
</dbReference>
<dbReference type="EMBL" id="CAJVPS010001862">
    <property type="protein sequence ID" value="CAG8552586.1"/>
    <property type="molecule type" value="Genomic_DNA"/>
</dbReference>
<evidence type="ECO:0000256" key="6">
    <source>
        <dbReference type="ARBA" id="ARBA00023136"/>
    </source>
</evidence>
<dbReference type="OrthoDB" id="271506at2759"/>
<keyword evidence="5 8" id="KW-1133">Transmembrane helix</keyword>
<evidence type="ECO:0000313" key="10">
    <source>
        <dbReference type="EMBL" id="CAG8552586.1"/>
    </source>
</evidence>
<dbReference type="PIRSF" id="PIRSF023381">
    <property type="entry name" value="MannP-dilichol_defect-1p"/>
    <property type="match status" value="1"/>
</dbReference>
<feature type="transmembrane region" description="Helical" evidence="9">
    <location>
        <begin position="103"/>
        <end position="120"/>
    </location>
</feature>
<dbReference type="InterPro" id="IPR016817">
    <property type="entry name" value="MannP-dilichol_defect-1"/>
</dbReference>